<proteinExistence type="predicted"/>
<evidence type="ECO:0000256" key="1">
    <source>
        <dbReference type="ARBA" id="ARBA00004418"/>
    </source>
</evidence>
<dbReference type="Proteomes" id="UP000267250">
    <property type="component" value="Chromosome"/>
</dbReference>
<evidence type="ECO:0000313" key="6">
    <source>
        <dbReference type="Proteomes" id="UP000267250"/>
    </source>
</evidence>
<keyword evidence="6" id="KW-1185">Reference proteome</keyword>
<dbReference type="SUPFAM" id="SSF53850">
    <property type="entry name" value="Periplasmic binding protein-like II"/>
    <property type="match status" value="1"/>
</dbReference>
<dbReference type="Gene3D" id="3.40.190.10">
    <property type="entry name" value="Periplasmic binding protein-like II"/>
    <property type="match status" value="2"/>
</dbReference>
<organism evidence="5 6">
    <name type="scientific">Anoxybacter fermentans</name>
    <dbReference type="NCBI Taxonomy" id="1323375"/>
    <lineage>
        <taxon>Bacteria</taxon>
        <taxon>Bacillati</taxon>
        <taxon>Bacillota</taxon>
        <taxon>Clostridia</taxon>
        <taxon>Halanaerobiales</taxon>
        <taxon>Anoxybacter</taxon>
    </lineage>
</organism>
<dbReference type="OrthoDB" id="9769319at2"/>
<comment type="subcellular location">
    <subcellularLocation>
        <location evidence="1">Periplasm</location>
    </subcellularLocation>
</comment>
<dbReference type="CDD" id="cd13590">
    <property type="entry name" value="PBP2_PotD_PotF_like"/>
    <property type="match status" value="1"/>
</dbReference>
<dbReference type="Pfam" id="PF13416">
    <property type="entry name" value="SBP_bac_8"/>
    <property type="match status" value="1"/>
</dbReference>
<dbReference type="GO" id="GO:0015846">
    <property type="term" value="P:polyamine transport"/>
    <property type="evidence" value="ECO:0007669"/>
    <property type="project" value="InterPro"/>
</dbReference>
<evidence type="ECO:0000256" key="3">
    <source>
        <dbReference type="ARBA" id="ARBA00022729"/>
    </source>
</evidence>
<protein>
    <recommendedName>
        <fullName evidence="7">ABC transporter substrate-binding protein</fullName>
    </recommendedName>
</protein>
<dbReference type="AlphaFoldDB" id="A0A3S9SZ40"/>
<dbReference type="EMBL" id="CP016379">
    <property type="protein sequence ID" value="AZR73613.1"/>
    <property type="molecule type" value="Genomic_DNA"/>
</dbReference>
<reference evidence="5 6" key="1">
    <citation type="submission" date="2016-07" db="EMBL/GenBank/DDBJ databases">
        <title>Genome and transcriptome analysis of iron-reducing fermentative bacteria Anoxybacter fermentans.</title>
        <authorList>
            <person name="Zeng X."/>
            <person name="Shao Z."/>
        </authorList>
    </citation>
    <scope>NUCLEOTIDE SEQUENCE [LARGE SCALE GENOMIC DNA]</scope>
    <source>
        <strain evidence="5 6">DY22613</strain>
    </source>
</reference>
<evidence type="ECO:0008006" key="7">
    <source>
        <dbReference type="Google" id="ProtNLM"/>
    </source>
</evidence>
<dbReference type="PANTHER" id="PTHR30222">
    <property type="entry name" value="SPERMIDINE/PUTRESCINE-BINDING PERIPLASMIC PROTEIN"/>
    <property type="match status" value="1"/>
</dbReference>
<gene>
    <name evidence="5" type="ORF">BBF96_09560</name>
</gene>
<dbReference type="InterPro" id="IPR006059">
    <property type="entry name" value="SBP"/>
</dbReference>
<evidence type="ECO:0000256" key="2">
    <source>
        <dbReference type="ARBA" id="ARBA00022448"/>
    </source>
</evidence>
<keyword evidence="4" id="KW-0574">Periplasm</keyword>
<dbReference type="RefSeq" id="WP_127016954.1">
    <property type="nucleotide sequence ID" value="NZ_CP016379.1"/>
</dbReference>
<dbReference type="PANTHER" id="PTHR30222:SF17">
    <property type="entry name" value="SPERMIDINE_PUTRESCINE-BINDING PERIPLASMIC PROTEIN"/>
    <property type="match status" value="1"/>
</dbReference>
<dbReference type="GO" id="GO:0042597">
    <property type="term" value="C:periplasmic space"/>
    <property type="evidence" value="ECO:0007669"/>
    <property type="project" value="UniProtKB-SubCell"/>
</dbReference>
<evidence type="ECO:0000256" key="4">
    <source>
        <dbReference type="ARBA" id="ARBA00022764"/>
    </source>
</evidence>
<dbReference type="KEGG" id="aft:BBF96_09560"/>
<evidence type="ECO:0000313" key="5">
    <source>
        <dbReference type="EMBL" id="AZR73613.1"/>
    </source>
</evidence>
<keyword evidence="2" id="KW-0813">Transport</keyword>
<accession>A0A3S9SZ40</accession>
<dbReference type="GO" id="GO:0019808">
    <property type="term" value="F:polyamine binding"/>
    <property type="evidence" value="ECO:0007669"/>
    <property type="project" value="InterPro"/>
</dbReference>
<keyword evidence="3" id="KW-0732">Signal</keyword>
<name>A0A3S9SZ40_9FIRM</name>
<dbReference type="PRINTS" id="PR00909">
    <property type="entry name" value="SPERMDNBNDNG"/>
</dbReference>
<sequence length="352" mass="39993">MRRKIVGLVGVVICLVLLSGGVFAANKELRILTWKAYYNPEVIEDFEQTYDVDVVIDDYLSIDVMREKLYSNSENYDILITAEWVVPDLIRDGMLEKLDKSKLNNFNNIHPWFVDLPFDKGNQYTIPYFYTYLGLVYNKEKLSAKDVTLQSIFEPGPELQGRIAFYPNARVIIGLALKYIGKSVNSKDPKDLELVKILLSNLRKNALSNSWDLTRPVVDPGISLIQGKADLALFYANEKFVTEFLGMVGPLGFKMPEEGGIIATDNMMIVSNAKNKEMAYKFLDFMMNPENAAKQVTAIGLAIPIVGVEKLLDPELAKNLYLTTSILKKFEFLNPITPEELEVYMSLWKEIE</sequence>
<dbReference type="InterPro" id="IPR001188">
    <property type="entry name" value="Sperm_putr-bd"/>
</dbReference>